<organism evidence="1 2">
    <name type="scientific">Aspergillus terreus</name>
    <dbReference type="NCBI Taxonomy" id="33178"/>
    <lineage>
        <taxon>Eukaryota</taxon>
        <taxon>Fungi</taxon>
        <taxon>Dikarya</taxon>
        <taxon>Ascomycota</taxon>
        <taxon>Pezizomycotina</taxon>
        <taxon>Eurotiomycetes</taxon>
        <taxon>Eurotiomycetidae</taxon>
        <taxon>Eurotiales</taxon>
        <taxon>Aspergillaceae</taxon>
        <taxon>Aspergillus</taxon>
        <taxon>Aspergillus subgen. Circumdati</taxon>
    </lineage>
</organism>
<protein>
    <submittedName>
        <fullName evidence="1">Uncharacterized protein</fullName>
    </submittedName>
</protein>
<accession>A0A5M3Z572</accession>
<comment type="caution">
    <text evidence="1">The sequence shown here is derived from an EMBL/GenBank/DDBJ whole genome shotgun (WGS) entry which is preliminary data.</text>
</comment>
<evidence type="ECO:0000313" key="1">
    <source>
        <dbReference type="EMBL" id="GFF17935.1"/>
    </source>
</evidence>
<dbReference type="Proteomes" id="UP000452235">
    <property type="component" value="Unassembled WGS sequence"/>
</dbReference>
<keyword evidence="2" id="KW-1185">Reference proteome</keyword>
<dbReference type="VEuPathDB" id="FungiDB:ATEG_06097"/>
<dbReference type="EMBL" id="BLJY01000007">
    <property type="protein sequence ID" value="GFF17935.1"/>
    <property type="molecule type" value="Genomic_DNA"/>
</dbReference>
<proteinExistence type="predicted"/>
<name>A0A5M3Z572_ASPTE</name>
<dbReference type="OrthoDB" id="6090458at2759"/>
<sequence length="568" mass="61457">MSPGMVALLAVTSNMLLYRMVFVPALLSLWFFSPVIATTEEQLNAKAAQLLTQLSNLRHAAVLRAGKHDTSDWRAFKIGPIESVRRSPFTDLGSLLQGVTGTLSPTLIKDALSVVHHMTSPGEPPTSPQTKHLIQVGFDLRNQGLLDEVMGLLDNASKLLTPEVVDDANVLLDGIRPLITETNMKKITGLVENVNTLLTPEFNKEVKVLIGSVEEALPADKIDDLKALFHAANEALLPDGIKQISALLENAKALPTQDMVQEIQGLISRAGKLVTTDNLDKIESLLTGAGHSPDDMDRLKTLPDLLDIGSSLLTEDSVDQIRGLMGNAGYLVQDGSLPKINPLVQNGYALLMPEFSKDVGALINAAGSLVKDIPELMDQVQDLLKRAAPILESKSRKEIMNLIANGIVLLTPAGARDIRRLMHTVSTGLAPDMLERVKTLLTTAESLLTEKRTKQIGDLLGGIATNLTPKLGTLLSLLNNVGGLLTEAGVQHISDLLEAVAPMVTPDLLDEVQALLKNASELLTEERVNLTRNLISNTSKLVSMLVDFFKHIPVIDIDIHIPDMKEHG</sequence>
<evidence type="ECO:0000313" key="2">
    <source>
        <dbReference type="Proteomes" id="UP000452235"/>
    </source>
</evidence>
<gene>
    <name evidence="1" type="ORF">ATEIFO6365_0007048400</name>
</gene>
<dbReference type="AlphaFoldDB" id="A0A5M3Z572"/>
<reference evidence="1 2" key="1">
    <citation type="submission" date="2020-01" db="EMBL/GenBank/DDBJ databases">
        <title>Aspergillus terreus IFO 6365 whole genome shotgun sequence.</title>
        <authorList>
            <person name="Kanamasa S."/>
            <person name="Takahashi H."/>
        </authorList>
    </citation>
    <scope>NUCLEOTIDE SEQUENCE [LARGE SCALE GENOMIC DNA]</scope>
    <source>
        <strain evidence="1 2">IFO 6365</strain>
    </source>
</reference>